<comment type="caution">
    <text evidence="2">The sequence shown here is derived from an EMBL/GenBank/DDBJ whole genome shotgun (WGS) entry which is preliminary data.</text>
</comment>
<organism evidence="2 3">
    <name type="scientific">Streptomyces stephensoniae</name>
    <dbReference type="NCBI Taxonomy" id="3375367"/>
    <lineage>
        <taxon>Bacteria</taxon>
        <taxon>Bacillati</taxon>
        <taxon>Actinomycetota</taxon>
        <taxon>Actinomycetes</taxon>
        <taxon>Kitasatosporales</taxon>
        <taxon>Streptomycetaceae</taxon>
        <taxon>Streptomyces</taxon>
    </lineage>
</organism>
<feature type="region of interest" description="Disordered" evidence="1">
    <location>
        <begin position="61"/>
        <end position="136"/>
    </location>
</feature>
<sequence>MTLRVDKVLWSRAAPARTAPVTFDWTAHGWQFTGDTRTKMAGEDQPRIEKGHRYVMALQWEPPRCDPDDGDTPGRWRGLGAESTIPYDNGVLGQGESQGHVQPGTRSPLPPPPRAIPSTASATNSPAAPLRIWPAA</sequence>
<feature type="compositionally biased region" description="Low complexity" evidence="1">
    <location>
        <begin position="116"/>
        <end position="129"/>
    </location>
</feature>
<reference evidence="3" key="1">
    <citation type="submission" date="2023-07" db="EMBL/GenBank/DDBJ databases">
        <title>30 novel species of actinomycetes from the DSMZ collection.</title>
        <authorList>
            <person name="Nouioui I."/>
        </authorList>
    </citation>
    <scope>NUCLEOTIDE SEQUENCE [LARGE SCALE GENOMIC DNA]</scope>
    <source>
        <strain evidence="3">DSM 40932</strain>
    </source>
</reference>
<gene>
    <name evidence="2" type="ORF">RM717_03500</name>
</gene>
<protein>
    <submittedName>
        <fullName evidence="2">Uncharacterized protein</fullName>
    </submittedName>
</protein>
<evidence type="ECO:0000313" key="3">
    <source>
        <dbReference type="Proteomes" id="UP001180556"/>
    </source>
</evidence>
<dbReference type="Proteomes" id="UP001180556">
    <property type="component" value="Unassembled WGS sequence"/>
</dbReference>
<proteinExistence type="predicted"/>
<dbReference type="RefSeq" id="WP_311595942.1">
    <property type="nucleotide sequence ID" value="NZ_JAVRFG010000003.1"/>
</dbReference>
<keyword evidence="3" id="KW-1185">Reference proteome</keyword>
<dbReference type="EMBL" id="JAVRFG010000003">
    <property type="protein sequence ID" value="MDT0489569.1"/>
    <property type="molecule type" value="Genomic_DNA"/>
</dbReference>
<name>A0ABU2VW55_9ACTN</name>
<evidence type="ECO:0000256" key="1">
    <source>
        <dbReference type="SAM" id="MobiDB-lite"/>
    </source>
</evidence>
<accession>A0ABU2VW55</accession>
<evidence type="ECO:0000313" key="2">
    <source>
        <dbReference type="EMBL" id="MDT0489569.1"/>
    </source>
</evidence>